<gene>
    <name evidence="1" type="ORF">FNU76_05900</name>
</gene>
<accession>A0A516SCP4</accession>
<dbReference type="KEGG" id="cari:FNU76_05900"/>
<protein>
    <submittedName>
        <fullName evidence="1">Uncharacterized protein</fullName>
    </submittedName>
</protein>
<dbReference type="EMBL" id="CP041730">
    <property type="protein sequence ID" value="QDQ25923.1"/>
    <property type="molecule type" value="Genomic_DNA"/>
</dbReference>
<name>A0A516SCP4_9NEIS</name>
<reference evidence="2" key="1">
    <citation type="submission" date="2019-07" db="EMBL/GenBank/DDBJ databases">
        <title>Chitinimonas sp. nov., isolated from Ny-Alesund, arctica soil.</title>
        <authorList>
            <person name="Xu Q."/>
            <person name="Peng F."/>
        </authorList>
    </citation>
    <scope>NUCLEOTIDE SEQUENCE [LARGE SCALE GENOMIC DNA]</scope>
    <source>
        <strain evidence="2">R3-44</strain>
    </source>
</reference>
<evidence type="ECO:0000313" key="1">
    <source>
        <dbReference type="EMBL" id="QDQ25923.1"/>
    </source>
</evidence>
<dbReference type="OrthoDB" id="7994841at2"/>
<dbReference type="Proteomes" id="UP000317550">
    <property type="component" value="Chromosome"/>
</dbReference>
<dbReference type="AlphaFoldDB" id="A0A516SCP4"/>
<keyword evidence="2" id="KW-1185">Reference proteome</keyword>
<organism evidence="1 2">
    <name type="scientific">Chitinimonas arctica</name>
    <dbReference type="NCBI Taxonomy" id="2594795"/>
    <lineage>
        <taxon>Bacteria</taxon>
        <taxon>Pseudomonadati</taxon>
        <taxon>Pseudomonadota</taxon>
        <taxon>Betaproteobacteria</taxon>
        <taxon>Neisseriales</taxon>
        <taxon>Chitinibacteraceae</taxon>
        <taxon>Chitinimonas</taxon>
    </lineage>
</organism>
<proteinExistence type="predicted"/>
<sequence length="155" mass="16900">MVAISLLLMAYGAWCVLEYHWFKGRLPARIGVTYPLSISGHSGMREGCGAAIFRMSDATAASVSREGIRFLAGATQARAVSSPYGTYRPWQETPVPADWTSDGTWSGLDCSSANRWLLRKILDAAGEKGSYYTTKPEGSILIIPAHKLVVFSYFG</sequence>
<evidence type="ECO:0000313" key="2">
    <source>
        <dbReference type="Proteomes" id="UP000317550"/>
    </source>
</evidence>
<dbReference type="RefSeq" id="WP_143856846.1">
    <property type="nucleotide sequence ID" value="NZ_CP041730.1"/>
</dbReference>